<dbReference type="Pfam" id="PF01925">
    <property type="entry name" value="TauE"/>
    <property type="match status" value="1"/>
</dbReference>
<dbReference type="GO" id="GO:0005886">
    <property type="term" value="C:plasma membrane"/>
    <property type="evidence" value="ECO:0007669"/>
    <property type="project" value="UniProtKB-SubCell"/>
</dbReference>
<reference evidence="6 7" key="1">
    <citation type="submission" date="2019-02" db="EMBL/GenBank/DDBJ databases">
        <title>Deep-cultivation of Planctomycetes and their phenomic and genomic characterization uncovers novel biology.</title>
        <authorList>
            <person name="Wiegand S."/>
            <person name="Jogler M."/>
            <person name="Boedeker C."/>
            <person name="Pinto D."/>
            <person name="Vollmers J."/>
            <person name="Rivas-Marin E."/>
            <person name="Kohn T."/>
            <person name="Peeters S.H."/>
            <person name="Heuer A."/>
            <person name="Rast P."/>
            <person name="Oberbeckmann S."/>
            <person name="Bunk B."/>
            <person name="Jeske O."/>
            <person name="Meyerdierks A."/>
            <person name="Storesund J.E."/>
            <person name="Kallscheuer N."/>
            <person name="Luecker S."/>
            <person name="Lage O.M."/>
            <person name="Pohl T."/>
            <person name="Merkel B.J."/>
            <person name="Hornburger P."/>
            <person name="Mueller R.-W."/>
            <person name="Bruemmer F."/>
            <person name="Labrenz M."/>
            <person name="Spormann A.M."/>
            <person name="Op den Camp H."/>
            <person name="Overmann J."/>
            <person name="Amann R."/>
            <person name="Jetten M.S.M."/>
            <person name="Mascher T."/>
            <person name="Medema M.H."/>
            <person name="Devos D.P."/>
            <person name="Kaster A.-K."/>
            <person name="Ovreas L."/>
            <person name="Rohde M."/>
            <person name="Galperin M.Y."/>
            <person name="Jogler C."/>
        </authorList>
    </citation>
    <scope>NUCLEOTIDE SEQUENCE [LARGE SCALE GENOMIC DNA]</scope>
    <source>
        <strain evidence="6 7">Q31a</strain>
    </source>
</reference>
<feature type="transmembrane region" description="Helical" evidence="5">
    <location>
        <begin position="25"/>
        <end position="43"/>
    </location>
</feature>
<dbReference type="Proteomes" id="UP000318017">
    <property type="component" value="Chromosome"/>
</dbReference>
<feature type="transmembrane region" description="Helical" evidence="5">
    <location>
        <begin position="156"/>
        <end position="182"/>
    </location>
</feature>
<feature type="transmembrane region" description="Helical" evidence="5">
    <location>
        <begin position="118"/>
        <end position="150"/>
    </location>
</feature>
<evidence type="ECO:0000256" key="4">
    <source>
        <dbReference type="ARBA" id="ARBA00023136"/>
    </source>
</evidence>
<keyword evidence="5" id="KW-1003">Cell membrane</keyword>
<dbReference type="EMBL" id="CP036298">
    <property type="protein sequence ID" value="QDV25462.1"/>
    <property type="molecule type" value="Genomic_DNA"/>
</dbReference>
<keyword evidence="4 5" id="KW-0472">Membrane</keyword>
<evidence type="ECO:0000313" key="6">
    <source>
        <dbReference type="EMBL" id="QDV25462.1"/>
    </source>
</evidence>
<feature type="transmembrane region" description="Helical" evidence="5">
    <location>
        <begin position="221"/>
        <end position="240"/>
    </location>
</feature>
<keyword evidence="7" id="KW-1185">Reference proteome</keyword>
<dbReference type="InterPro" id="IPR002781">
    <property type="entry name" value="TM_pro_TauE-like"/>
</dbReference>
<feature type="transmembrane region" description="Helical" evidence="5">
    <location>
        <begin position="194"/>
        <end position="215"/>
    </location>
</feature>
<organism evidence="6 7">
    <name type="scientific">Aureliella helgolandensis</name>
    <dbReference type="NCBI Taxonomy" id="2527968"/>
    <lineage>
        <taxon>Bacteria</taxon>
        <taxon>Pseudomonadati</taxon>
        <taxon>Planctomycetota</taxon>
        <taxon>Planctomycetia</taxon>
        <taxon>Pirellulales</taxon>
        <taxon>Pirellulaceae</taxon>
        <taxon>Aureliella</taxon>
    </lineage>
</organism>
<protein>
    <recommendedName>
        <fullName evidence="5">Probable membrane transporter protein</fullName>
    </recommendedName>
</protein>
<proteinExistence type="inferred from homology"/>
<feature type="transmembrane region" description="Helical" evidence="5">
    <location>
        <begin position="55"/>
        <end position="72"/>
    </location>
</feature>
<feature type="transmembrane region" description="Helical" evidence="5">
    <location>
        <begin position="78"/>
        <end position="97"/>
    </location>
</feature>
<keyword evidence="3 5" id="KW-1133">Transmembrane helix</keyword>
<dbReference type="KEGG" id="ahel:Q31a_37880"/>
<comment type="subcellular location">
    <subcellularLocation>
        <location evidence="5">Cell membrane</location>
        <topology evidence="5">Multi-pass membrane protein</topology>
    </subcellularLocation>
    <subcellularLocation>
        <location evidence="1">Membrane</location>
        <topology evidence="1">Multi-pass membrane protein</topology>
    </subcellularLocation>
</comment>
<sequence>MGGGTVGFPVLVLFFDLPGSLGRNFALAVQAIGMVSASIYIFAARRPVDWDILRPAIAGAILGMPLGAVWIAPYVPDLWVKLTFAVVWCSFGVLHLLKLKELIAAQGTRVRNPQPLRRIGFSIGLLGGVVAAVTGVGIDMIVYATLVLLYRSDLKVAIPTSVVIMAFTSLLGISTNYLLATAFPAHFSIAPEVFANWLAAAPVVALGAPIGSIVVNLISRAPTLILVSILCIGQFLWTLIDEQVSGLTLLVALGGVLIVNAVFQLLYRVGSDHPSPVDAVEPTSCAIGHQSS</sequence>
<name>A0A518GA51_9BACT</name>
<evidence type="ECO:0000256" key="3">
    <source>
        <dbReference type="ARBA" id="ARBA00022989"/>
    </source>
</evidence>
<keyword evidence="2 5" id="KW-0812">Transmembrane</keyword>
<feature type="transmembrane region" description="Helical" evidence="5">
    <location>
        <begin position="247"/>
        <end position="267"/>
    </location>
</feature>
<evidence type="ECO:0000256" key="1">
    <source>
        <dbReference type="ARBA" id="ARBA00004141"/>
    </source>
</evidence>
<comment type="similarity">
    <text evidence="5">Belongs to the 4-toluene sulfonate uptake permease (TSUP) (TC 2.A.102) family.</text>
</comment>
<accession>A0A518GA51</accession>
<evidence type="ECO:0000313" key="7">
    <source>
        <dbReference type="Proteomes" id="UP000318017"/>
    </source>
</evidence>
<dbReference type="PANTHER" id="PTHR31154:SF4">
    <property type="entry name" value="MEMBRANE TRANSPORTER PROTEIN"/>
    <property type="match status" value="1"/>
</dbReference>
<evidence type="ECO:0000256" key="5">
    <source>
        <dbReference type="RuleBase" id="RU363041"/>
    </source>
</evidence>
<dbReference type="AlphaFoldDB" id="A0A518GA51"/>
<dbReference type="PANTHER" id="PTHR31154">
    <property type="entry name" value="MEMBRANE TRANSPORTER PROTEIN"/>
    <property type="match status" value="1"/>
</dbReference>
<evidence type="ECO:0000256" key="2">
    <source>
        <dbReference type="ARBA" id="ARBA00022692"/>
    </source>
</evidence>
<gene>
    <name evidence="6" type="ORF">Q31a_37880</name>
</gene>